<reference evidence="1 2" key="1">
    <citation type="submission" date="2024-06" db="EMBL/GenBank/DDBJ databases">
        <title>Genomics of switchgrass bacterial isolates.</title>
        <authorList>
            <person name="Shade A."/>
        </authorList>
    </citation>
    <scope>NUCLEOTIDE SEQUENCE [LARGE SCALE GENOMIC DNA]</scope>
    <source>
        <strain evidence="1 2">PvP084</strain>
    </source>
</reference>
<keyword evidence="2" id="KW-1185">Reference proteome</keyword>
<dbReference type="RefSeq" id="WP_209650229.1">
    <property type="nucleotide sequence ID" value="NZ_JBEPNV010000001.1"/>
</dbReference>
<proteinExistence type="predicted"/>
<evidence type="ECO:0000313" key="2">
    <source>
        <dbReference type="Proteomes" id="UP001549119"/>
    </source>
</evidence>
<dbReference type="Proteomes" id="UP001549119">
    <property type="component" value="Unassembled WGS sequence"/>
</dbReference>
<accession>A0ABV2NRS7</accession>
<sequence length="64" mass="6747">MLEETPAAMAIAVRTLLDCAYIDGGDTVAVRFEAADGQIIGVLVPRRVFAALQSATPNGSKQQQ</sequence>
<gene>
    <name evidence="1" type="ORF">ABIC20_006543</name>
</gene>
<evidence type="ECO:0000313" key="1">
    <source>
        <dbReference type="EMBL" id="MET3869234.1"/>
    </source>
</evidence>
<dbReference type="EMBL" id="JBEPNW010000002">
    <property type="protein sequence ID" value="MET3869234.1"/>
    <property type="molecule type" value="Genomic_DNA"/>
</dbReference>
<name>A0ABV2NRS7_9HYPH</name>
<organism evidence="1 2">
    <name type="scientific">Methylobacterium radiotolerans</name>
    <dbReference type="NCBI Taxonomy" id="31998"/>
    <lineage>
        <taxon>Bacteria</taxon>
        <taxon>Pseudomonadati</taxon>
        <taxon>Pseudomonadota</taxon>
        <taxon>Alphaproteobacteria</taxon>
        <taxon>Hyphomicrobiales</taxon>
        <taxon>Methylobacteriaceae</taxon>
        <taxon>Methylobacterium</taxon>
    </lineage>
</organism>
<protein>
    <submittedName>
        <fullName evidence="1">Uncharacterized protein</fullName>
    </submittedName>
</protein>
<comment type="caution">
    <text evidence="1">The sequence shown here is derived from an EMBL/GenBank/DDBJ whole genome shotgun (WGS) entry which is preliminary data.</text>
</comment>